<dbReference type="AlphaFoldDB" id="E3CW94"/>
<proteinExistence type="predicted"/>
<reference evidence="2 3" key="1">
    <citation type="journal article" date="2010" name="Stand. Genomic Sci.">
        <title>Non-contiguous finished genome sequence of Aminomonas paucivorans type strain (GLU-3).</title>
        <authorList>
            <person name="Pitluck S."/>
            <person name="Yasawong M."/>
            <person name="Held B."/>
            <person name="Lapidus A."/>
            <person name="Nolan M."/>
            <person name="Copeland A."/>
            <person name="Lucas S."/>
            <person name="Del Rio T.G."/>
            <person name="Tice H."/>
            <person name="Cheng J.F."/>
            <person name="Chertkov O."/>
            <person name="Goodwin L."/>
            <person name="Tapia R."/>
            <person name="Han C."/>
            <person name="Liolios K."/>
            <person name="Ivanova N."/>
            <person name="Mavromatis K."/>
            <person name="Ovchinnikova G."/>
            <person name="Pati A."/>
            <person name="Chen A."/>
            <person name="Palaniappan K."/>
            <person name="Land M."/>
            <person name="Hauser L."/>
            <person name="Chang Y.J."/>
            <person name="Jeffries C.D."/>
            <person name="Pukall R."/>
            <person name="Spring S."/>
            <person name="Rohde M."/>
            <person name="Sikorski J."/>
            <person name="Goker M."/>
            <person name="Woyke T."/>
            <person name="Bristow J."/>
            <person name="Eisen J.A."/>
            <person name="Markowitz V."/>
            <person name="Hugenholtz P."/>
            <person name="Kyrpides N.C."/>
            <person name="Klenk H.P."/>
        </authorList>
    </citation>
    <scope>NUCLEOTIDE SEQUENCE [LARGE SCALE GENOMIC DNA]</scope>
    <source>
        <strain evidence="2 3">DSM 12260</strain>
    </source>
</reference>
<keyword evidence="3" id="KW-1185">Reference proteome</keyword>
<dbReference type="Proteomes" id="UP000005096">
    <property type="component" value="Chromosome"/>
</dbReference>
<evidence type="ECO:0000256" key="1">
    <source>
        <dbReference type="SAM" id="MobiDB-lite"/>
    </source>
</evidence>
<dbReference type="STRING" id="584708.Apau_0919"/>
<name>E3CW94_9BACT</name>
<sequence length="306" mass="35434">MARQDQAWKNAIQALFPHALEFFLPSLEAHRDRTRPFEFLEQELRAVSRGVRRGGVVDALVKVPLPEGEDSWLLLHVEIQGRAASGEIPFPERMFSYAARIWDRYHRRITALAVLTEPDGTRVPDRFVLEAYGTELAYRYNLRPLAREDEGALLASTNPFALAVLAAKKRPDLRTDAQRRQFTLDLLRLMRSRKRPQEERWALCLFLEGVLPLRNSSEQELYWREVEKMEAKEEEPMQQISVAEKIARRRGRQEGKQEGRQEGRLDHQLFLVRRLASRGHTPEEIGDLMDLSPEAVRALLETPPNP</sequence>
<dbReference type="RefSeq" id="WP_006300521.1">
    <property type="nucleotide sequence ID" value="NZ_CM001022.1"/>
</dbReference>
<evidence type="ECO:0008006" key="4">
    <source>
        <dbReference type="Google" id="ProtNLM"/>
    </source>
</evidence>
<dbReference type="PANTHER" id="PTHR35586:SF1">
    <property type="entry name" value="SLL1691 PROTEIN"/>
    <property type="match status" value="1"/>
</dbReference>
<protein>
    <recommendedName>
        <fullName evidence="4">Transposase (putative) YhgA-like domain-containing protein</fullName>
    </recommendedName>
</protein>
<dbReference type="EMBL" id="CM001022">
    <property type="protein sequence ID" value="EFQ23346.1"/>
    <property type="molecule type" value="Genomic_DNA"/>
</dbReference>
<dbReference type="PANTHER" id="PTHR35586">
    <property type="entry name" value="SLL1691 PROTEIN"/>
    <property type="match status" value="1"/>
</dbReference>
<evidence type="ECO:0000313" key="3">
    <source>
        <dbReference type="Proteomes" id="UP000005096"/>
    </source>
</evidence>
<gene>
    <name evidence="2" type="ORF">Apau_0919</name>
</gene>
<dbReference type="OrthoDB" id="944318at2"/>
<organism evidence="2 3">
    <name type="scientific">Aminomonas paucivorans DSM 12260</name>
    <dbReference type="NCBI Taxonomy" id="584708"/>
    <lineage>
        <taxon>Bacteria</taxon>
        <taxon>Thermotogati</taxon>
        <taxon>Synergistota</taxon>
        <taxon>Synergistia</taxon>
        <taxon>Synergistales</taxon>
        <taxon>Synergistaceae</taxon>
        <taxon>Aminomonas</taxon>
    </lineage>
</organism>
<dbReference type="HOGENOM" id="CLU_071039_1_1_0"/>
<accession>E3CW94</accession>
<feature type="compositionally biased region" description="Basic and acidic residues" evidence="1">
    <location>
        <begin position="252"/>
        <end position="265"/>
    </location>
</feature>
<dbReference type="PaxDb" id="584708-Apau_0919"/>
<evidence type="ECO:0000313" key="2">
    <source>
        <dbReference type="EMBL" id="EFQ23346.1"/>
    </source>
</evidence>
<feature type="region of interest" description="Disordered" evidence="1">
    <location>
        <begin position="245"/>
        <end position="265"/>
    </location>
</feature>
<dbReference type="eggNOG" id="COG5464">
    <property type="taxonomic scope" value="Bacteria"/>
</dbReference>